<protein>
    <submittedName>
        <fullName evidence="1">Uncharacterized protein</fullName>
    </submittedName>
</protein>
<reference evidence="1" key="1">
    <citation type="submission" date="2020-02" db="EMBL/GenBank/DDBJ databases">
        <authorList>
            <person name="Meier V. D."/>
        </authorList>
    </citation>
    <scope>NUCLEOTIDE SEQUENCE</scope>
    <source>
        <strain evidence="1">AVDCRST_MAG92</strain>
    </source>
</reference>
<gene>
    <name evidence="1" type="ORF">AVDCRST_MAG92-2348</name>
</gene>
<dbReference type="EMBL" id="CADCTM010000359">
    <property type="protein sequence ID" value="CAA9259000.1"/>
    <property type="molecule type" value="Genomic_DNA"/>
</dbReference>
<dbReference type="AlphaFoldDB" id="A0A6J4IQF8"/>
<name>A0A6J4IQF8_9CYAN</name>
<evidence type="ECO:0000313" key="1">
    <source>
        <dbReference type="EMBL" id="CAA9259000.1"/>
    </source>
</evidence>
<sequence>MKQSFAGCFISLGMLNVYHHCRLKTFLIHPSKSEILQSASQIGEGITGRTLKYL</sequence>
<accession>A0A6J4IQF8</accession>
<proteinExistence type="predicted"/>
<organism evidence="1">
    <name type="scientific">uncultured Coleofasciculus sp</name>
    <dbReference type="NCBI Taxonomy" id="1267456"/>
    <lineage>
        <taxon>Bacteria</taxon>
        <taxon>Bacillati</taxon>
        <taxon>Cyanobacteriota</taxon>
        <taxon>Cyanophyceae</taxon>
        <taxon>Coleofasciculales</taxon>
        <taxon>Coleofasciculaceae</taxon>
        <taxon>Coleofasciculus</taxon>
        <taxon>environmental samples</taxon>
    </lineage>
</organism>